<keyword evidence="1" id="KW-0472">Membrane</keyword>
<feature type="non-terminal residue" evidence="2">
    <location>
        <position position="1"/>
    </location>
</feature>
<proteinExistence type="predicted"/>
<gene>
    <name evidence="2" type="ORF">OVA965_LOCUS24977</name>
    <name evidence="3" type="ORF">TMI583_LOCUS25699</name>
</gene>
<evidence type="ECO:0000313" key="2">
    <source>
        <dbReference type="EMBL" id="CAF1222313.1"/>
    </source>
</evidence>
<dbReference type="AlphaFoldDB" id="A0A8S2ERW8"/>
<evidence type="ECO:0000313" key="4">
    <source>
        <dbReference type="Proteomes" id="UP000677228"/>
    </source>
</evidence>
<dbReference type="Proteomes" id="UP000682733">
    <property type="component" value="Unassembled WGS sequence"/>
</dbReference>
<feature type="transmembrane region" description="Helical" evidence="1">
    <location>
        <begin position="91"/>
        <end position="117"/>
    </location>
</feature>
<dbReference type="EMBL" id="CAJNOK010015283">
    <property type="protein sequence ID" value="CAF1222313.1"/>
    <property type="molecule type" value="Genomic_DNA"/>
</dbReference>
<evidence type="ECO:0000256" key="1">
    <source>
        <dbReference type="SAM" id="Phobius"/>
    </source>
</evidence>
<protein>
    <submittedName>
        <fullName evidence="2">Uncharacterized protein</fullName>
    </submittedName>
</protein>
<evidence type="ECO:0000313" key="3">
    <source>
        <dbReference type="EMBL" id="CAF4030334.1"/>
    </source>
</evidence>
<feature type="transmembrane region" description="Helical" evidence="1">
    <location>
        <begin position="63"/>
        <end position="85"/>
    </location>
</feature>
<dbReference type="Proteomes" id="UP000677228">
    <property type="component" value="Unassembled WGS sequence"/>
</dbReference>
<organism evidence="2 4">
    <name type="scientific">Didymodactylos carnosus</name>
    <dbReference type="NCBI Taxonomy" id="1234261"/>
    <lineage>
        <taxon>Eukaryota</taxon>
        <taxon>Metazoa</taxon>
        <taxon>Spiralia</taxon>
        <taxon>Gnathifera</taxon>
        <taxon>Rotifera</taxon>
        <taxon>Eurotatoria</taxon>
        <taxon>Bdelloidea</taxon>
        <taxon>Philodinida</taxon>
        <taxon>Philodinidae</taxon>
        <taxon>Didymodactylos</taxon>
    </lineage>
</organism>
<dbReference type="EMBL" id="CAJOBA010036820">
    <property type="protein sequence ID" value="CAF4030334.1"/>
    <property type="molecule type" value="Genomic_DNA"/>
</dbReference>
<comment type="caution">
    <text evidence="2">The sequence shown here is derived from an EMBL/GenBank/DDBJ whole genome shotgun (WGS) entry which is preliminary data.</text>
</comment>
<reference evidence="2" key="1">
    <citation type="submission" date="2021-02" db="EMBL/GenBank/DDBJ databases">
        <authorList>
            <person name="Nowell W R."/>
        </authorList>
    </citation>
    <scope>NUCLEOTIDE SEQUENCE</scope>
</reference>
<sequence length="133" mass="15328">IHNTDLPMLQSLLKIRHNYQILRLIEYEIVGTGTILFTKDDFIIILTAFHVITPQYLLPLNQLLIIFTAVVISVIMVTITTLKYVNFQINYFYVVLFGLLYPLIGCLLLYLLIAIFFPLLSSSSFKLELVNDT</sequence>
<accession>A0A8S2ERW8</accession>
<keyword evidence="1" id="KW-1133">Transmembrane helix</keyword>
<name>A0A8S2ERW8_9BILA</name>
<keyword evidence="1" id="KW-0812">Transmembrane</keyword>